<feature type="short sequence motif" description="PRPP-binding" evidence="4">
    <location>
        <begin position="99"/>
        <end position="111"/>
    </location>
</feature>
<name>A0A517YTF6_9BACT</name>
<evidence type="ECO:0000313" key="6">
    <source>
        <dbReference type="EMBL" id="QDU33515.1"/>
    </source>
</evidence>
<dbReference type="RefSeq" id="WP_145076614.1">
    <property type="nucleotide sequence ID" value="NZ_CP036425.1"/>
</dbReference>
<evidence type="ECO:0000259" key="5">
    <source>
        <dbReference type="Pfam" id="PF00156"/>
    </source>
</evidence>
<dbReference type="Gene3D" id="3.40.50.2020">
    <property type="match status" value="1"/>
</dbReference>
<feature type="domain" description="Phosphoribosyltransferase" evidence="5">
    <location>
        <begin position="3"/>
        <end position="151"/>
    </location>
</feature>
<dbReference type="OrthoDB" id="9802227at2"/>
<dbReference type="Proteomes" id="UP000317369">
    <property type="component" value="Chromosome"/>
</dbReference>
<sequence length="184" mass="19803">MKKLADAQEVGKLVSELAGKVSGRLLGNGGKASDWALVGIRNRGDKLAERLAKAIGEEKFADRVGVLDITLYRDDLSEVAAQPIVQTTEIPFSVDGKDVVLVDDVLMTGRSVRAALASLMDFGRPKRVWLAVLVDRGGRELPIRADFVGLDLSKGAVGLEDGDHVQVLLDEVDEVDAIEVREAN</sequence>
<dbReference type="InterPro" id="IPR023050">
    <property type="entry name" value="PyrR"/>
</dbReference>
<dbReference type="Pfam" id="PF00156">
    <property type="entry name" value="Pribosyltran"/>
    <property type="match status" value="1"/>
</dbReference>
<gene>
    <name evidence="4 6" type="primary">pyrR</name>
    <name evidence="6" type="ORF">KS4_15650</name>
</gene>
<dbReference type="InterPro" id="IPR029057">
    <property type="entry name" value="PRTase-like"/>
</dbReference>
<dbReference type="AlphaFoldDB" id="A0A517YTF6"/>
<organism evidence="6 7">
    <name type="scientific">Poriferisphaera corsica</name>
    <dbReference type="NCBI Taxonomy" id="2528020"/>
    <lineage>
        <taxon>Bacteria</taxon>
        <taxon>Pseudomonadati</taxon>
        <taxon>Planctomycetota</taxon>
        <taxon>Phycisphaerae</taxon>
        <taxon>Phycisphaerales</taxon>
        <taxon>Phycisphaeraceae</taxon>
        <taxon>Poriferisphaera</taxon>
    </lineage>
</organism>
<comment type="function">
    <text evidence="4">Regulates the transcription of the pyrimidine nucleotide (pyr) operon in response to exogenous pyrimidines.</text>
</comment>
<evidence type="ECO:0000256" key="4">
    <source>
        <dbReference type="HAMAP-Rule" id="MF_01219"/>
    </source>
</evidence>
<dbReference type="EC" id="2.4.2.9" evidence="4"/>
<proteinExistence type="inferred from homology"/>
<dbReference type="PANTHER" id="PTHR11608:SF0">
    <property type="entry name" value="BIFUNCTIONAL PROTEIN PYRR"/>
    <property type="match status" value="1"/>
</dbReference>
<keyword evidence="7" id="KW-1185">Reference proteome</keyword>
<evidence type="ECO:0000313" key="7">
    <source>
        <dbReference type="Proteomes" id="UP000317369"/>
    </source>
</evidence>
<dbReference type="NCBIfam" id="NF003549">
    <property type="entry name" value="PRK05205.1-5"/>
    <property type="match status" value="1"/>
</dbReference>
<comment type="catalytic activity">
    <reaction evidence="4">
        <text>UMP + diphosphate = 5-phospho-alpha-D-ribose 1-diphosphate + uracil</text>
        <dbReference type="Rhea" id="RHEA:13017"/>
        <dbReference type="ChEBI" id="CHEBI:17568"/>
        <dbReference type="ChEBI" id="CHEBI:33019"/>
        <dbReference type="ChEBI" id="CHEBI:57865"/>
        <dbReference type="ChEBI" id="CHEBI:58017"/>
        <dbReference type="EC" id="2.4.2.9"/>
    </reaction>
</comment>
<protein>
    <recommendedName>
        <fullName evidence="4">Bifunctional protein PyrR</fullName>
    </recommendedName>
    <domain>
        <recommendedName>
            <fullName evidence="4">Pyrimidine operon regulatory protein</fullName>
        </recommendedName>
    </domain>
    <domain>
        <recommendedName>
            <fullName evidence="4">Uracil phosphoribosyltransferase</fullName>
            <shortName evidence="4">UPRTase</shortName>
            <ecNumber evidence="4">2.4.2.9</ecNumber>
        </recommendedName>
    </domain>
</protein>
<keyword evidence="3 4" id="KW-0804">Transcription</keyword>
<dbReference type="GO" id="GO:0006355">
    <property type="term" value="P:regulation of DNA-templated transcription"/>
    <property type="evidence" value="ECO:0007669"/>
    <property type="project" value="UniProtKB-UniRule"/>
</dbReference>
<keyword evidence="2 4" id="KW-0805">Transcription regulation</keyword>
<dbReference type="KEGG" id="pcor:KS4_15650"/>
<evidence type="ECO:0000256" key="2">
    <source>
        <dbReference type="ARBA" id="ARBA00023015"/>
    </source>
</evidence>
<reference evidence="6 7" key="1">
    <citation type="submission" date="2019-02" db="EMBL/GenBank/DDBJ databases">
        <title>Deep-cultivation of Planctomycetes and their phenomic and genomic characterization uncovers novel biology.</title>
        <authorList>
            <person name="Wiegand S."/>
            <person name="Jogler M."/>
            <person name="Boedeker C."/>
            <person name="Pinto D."/>
            <person name="Vollmers J."/>
            <person name="Rivas-Marin E."/>
            <person name="Kohn T."/>
            <person name="Peeters S.H."/>
            <person name="Heuer A."/>
            <person name="Rast P."/>
            <person name="Oberbeckmann S."/>
            <person name="Bunk B."/>
            <person name="Jeske O."/>
            <person name="Meyerdierks A."/>
            <person name="Storesund J.E."/>
            <person name="Kallscheuer N."/>
            <person name="Luecker S."/>
            <person name="Lage O.M."/>
            <person name="Pohl T."/>
            <person name="Merkel B.J."/>
            <person name="Hornburger P."/>
            <person name="Mueller R.-W."/>
            <person name="Bruemmer F."/>
            <person name="Labrenz M."/>
            <person name="Spormann A.M."/>
            <person name="Op den Camp H."/>
            <person name="Overmann J."/>
            <person name="Amann R."/>
            <person name="Jetten M.S.M."/>
            <person name="Mascher T."/>
            <person name="Medema M.H."/>
            <person name="Devos D.P."/>
            <person name="Kaster A.-K."/>
            <person name="Ovreas L."/>
            <person name="Rohde M."/>
            <person name="Galperin M.Y."/>
            <person name="Jogler C."/>
        </authorList>
    </citation>
    <scope>NUCLEOTIDE SEQUENCE [LARGE SCALE GENOMIC DNA]</scope>
    <source>
        <strain evidence="6 7">KS4</strain>
    </source>
</reference>
<accession>A0A517YTF6</accession>
<evidence type="ECO:0000256" key="3">
    <source>
        <dbReference type="ARBA" id="ARBA00023163"/>
    </source>
</evidence>
<comment type="function">
    <text evidence="4">Also displays a weak uracil phosphoribosyltransferase activity which is not physiologically significant.</text>
</comment>
<dbReference type="GO" id="GO:0004845">
    <property type="term" value="F:uracil phosphoribosyltransferase activity"/>
    <property type="evidence" value="ECO:0007669"/>
    <property type="project" value="UniProtKB-UniRule"/>
</dbReference>
<comment type="similarity">
    <text evidence="1 4">Belongs to the purine/pyrimidine phosphoribosyltransferase family. PyrR subfamily.</text>
</comment>
<keyword evidence="4" id="KW-0328">Glycosyltransferase</keyword>
<dbReference type="NCBIfam" id="NF003545">
    <property type="entry name" value="PRK05205.1-1"/>
    <property type="match status" value="1"/>
</dbReference>
<dbReference type="InterPro" id="IPR050137">
    <property type="entry name" value="PyrR_bifunctional"/>
</dbReference>
<dbReference type="HAMAP" id="MF_01219">
    <property type="entry name" value="PyrR"/>
    <property type="match status" value="1"/>
</dbReference>
<keyword evidence="4" id="KW-0808">Transferase</keyword>
<dbReference type="SUPFAM" id="SSF53271">
    <property type="entry name" value="PRTase-like"/>
    <property type="match status" value="1"/>
</dbReference>
<dbReference type="InterPro" id="IPR000836">
    <property type="entry name" value="PRTase_dom"/>
</dbReference>
<dbReference type="PANTHER" id="PTHR11608">
    <property type="entry name" value="BIFUNCTIONAL PROTEIN PYRR"/>
    <property type="match status" value="1"/>
</dbReference>
<dbReference type="EMBL" id="CP036425">
    <property type="protein sequence ID" value="QDU33515.1"/>
    <property type="molecule type" value="Genomic_DNA"/>
</dbReference>
<evidence type="ECO:0000256" key="1">
    <source>
        <dbReference type="ARBA" id="ARBA00005565"/>
    </source>
</evidence>
<dbReference type="CDD" id="cd06223">
    <property type="entry name" value="PRTases_typeI"/>
    <property type="match status" value="1"/>
</dbReference>